<keyword evidence="2" id="KW-0614">Plasmid</keyword>
<feature type="transmembrane region" description="Helical" evidence="1">
    <location>
        <begin position="36"/>
        <end position="55"/>
    </location>
</feature>
<dbReference type="KEGG" id="bcai:K788_0006007"/>
<evidence type="ECO:0008006" key="4">
    <source>
        <dbReference type="Google" id="ProtNLM"/>
    </source>
</evidence>
<dbReference type="InterPro" id="IPR021347">
    <property type="entry name" value="DUF2964"/>
</dbReference>
<protein>
    <recommendedName>
        <fullName evidence="4">DUF2964 family protein</fullName>
    </recommendedName>
</protein>
<proteinExistence type="predicted"/>
<organism evidence="2 3">
    <name type="scientific">Paraburkholderia caribensis MBA4</name>
    <dbReference type="NCBI Taxonomy" id="1323664"/>
    <lineage>
        <taxon>Bacteria</taxon>
        <taxon>Pseudomonadati</taxon>
        <taxon>Pseudomonadota</taxon>
        <taxon>Betaproteobacteria</taxon>
        <taxon>Burkholderiales</taxon>
        <taxon>Burkholderiaceae</taxon>
        <taxon>Paraburkholderia</taxon>
    </lineage>
</organism>
<name>A0A0P0RR71_9BURK</name>
<evidence type="ECO:0000313" key="3">
    <source>
        <dbReference type="Proteomes" id="UP000019146"/>
    </source>
</evidence>
<dbReference type="RefSeq" id="WP_035991999.1">
    <property type="nucleotide sequence ID" value="NZ_CP012748.1"/>
</dbReference>
<gene>
    <name evidence="2" type="ORF">K788_0006007</name>
</gene>
<keyword evidence="1" id="KW-0472">Membrane</keyword>
<accession>A0A0P0RR71</accession>
<dbReference type="GeneID" id="69974929"/>
<feature type="transmembrane region" description="Helical" evidence="1">
    <location>
        <begin position="9"/>
        <end position="30"/>
    </location>
</feature>
<dbReference type="Proteomes" id="UP000019146">
    <property type="component" value="Plasmid unnamed"/>
</dbReference>
<keyword evidence="1" id="KW-1133">Transmembrane helix</keyword>
<keyword evidence="1" id="KW-0812">Transmembrane</keyword>
<sequence>MFRLKLRSTLLKIGVFVAVGGPLAAFKGLLSGREEIARYLAVAAVIVIAGLVVLLKSTRSDDA</sequence>
<geneLocation type="plasmid" evidence="3"/>
<dbReference type="AlphaFoldDB" id="A0A0P0RR71"/>
<dbReference type="EMBL" id="CP012748">
    <property type="protein sequence ID" value="ALL71586.1"/>
    <property type="molecule type" value="Genomic_DNA"/>
</dbReference>
<reference evidence="2 3" key="1">
    <citation type="journal article" date="2014" name="Genome Announc.">
        <title>Draft Genome Sequence of the Haloacid-Degrading Burkholderia caribensis Strain MBA4.</title>
        <authorList>
            <person name="Pan Y."/>
            <person name="Kong K.F."/>
            <person name="Tsang J.S."/>
        </authorList>
    </citation>
    <scope>NUCLEOTIDE SEQUENCE [LARGE SCALE GENOMIC DNA]</scope>
    <source>
        <strain evidence="2 3">MBA4</strain>
        <plasmid evidence="3">Plasmid</plasmid>
    </source>
</reference>
<evidence type="ECO:0000256" key="1">
    <source>
        <dbReference type="SAM" id="Phobius"/>
    </source>
</evidence>
<evidence type="ECO:0000313" key="2">
    <source>
        <dbReference type="EMBL" id="ALL71586.1"/>
    </source>
</evidence>
<dbReference type="Pfam" id="PF11177">
    <property type="entry name" value="DUF2964"/>
    <property type="match status" value="1"/>
</dbReference>